<gene>
    <name evidence="2" type="ORF">H0235_009991</name>
</gene>
<accession>A0A834NZR4</accession>
<evidence type="ECO:0000313" key="2">
    <source>
        <dbReference type="EMBL" id="KAF7422155.1"/>
    </source>
</evidence>
<dbReference type="AlphaFoldDB" id="A0A834NZR4"/>
<comment type="caution">
    <text evidence="2">The sequence shown here is derived from an EMBL/GenBank/DDBJ whole genome shotgun (WGS) entry which is preliminary data.</text>
</comment>
<evidence type="ECO:0000313" key="3">
    <source>
        <dbReference type="Proteomes" id="UP000600918"/>
    </source>
</evidence>
<keyword evidence="3" id="KW-1185">Reference proteome</keyword>
<sequence>MSFPRKLKDSFYSSETKGFSCYAFVSYAKEEKRIAAATTTTATPAILAATAAAAVASCILALISRDVSRERDN</sequence>
<name>A0A834NZR4_VESPE</name>
<proteinExistence type="predicted"/>
<organism evidence="2 3">
    <name type="scientific">Vespula pensylvanica</name>
    <name type="common">Western yellow jacket</name>
    <name type="synonym">Wasp</name>
    <dbReference type="NCBI Taxonomy" id="30213"/>
    <lineage>
        <taxon>Eukaryota</taxon>
        <taxon>Metazoa</taxon>
        <taxon>Ecdysozoa</taxon>
        <taxon>Arthropoda</taxon>
        <taxon>Hexapoda</taxon>
        <taxon>Insecta</taxon>
        <taxon>Pterygota</taxon>
        <taxon>Neoptera</taxon>
        <taxon>Endopterygota</taxon>
        <taxon>Hymenoptera</taxon>
        <taxon>Apocrita</taxon>
        <taxon>Aculeata</taxon>
        <taxon>Vespoidea</taxon>
        <taxon>Vespidae</taxon>
        <taxon>Vespinae</taxon>
        <taxon>Vespula</taxon>
    </lineage>
</organism>
<dbReference type="Proteomes" id="UP000600918">
    <property type="component" value="Unassembled WGS sequence"/>
</dbReference>
<reference evidence="2" key="1">
    <citation type="journal article" date="2020" name="G3 (Bethesda)">
        <title>High-Quality Assemblies for Three Invasive Social Wasps from the &lt;i&gt;Vespula&lt;/i&gt; Genus.</title>
        <authorList>
            <person name="Harrop T.W.R."/>
            <person name="Guhlin J."/>
            <person name="McLaughlin G.M."/>
            <person name="Permina E."/>
            <person name="Stockwell P."/>
            <person name="Gilligan J."/>
            <person name="Le Lec M.F."/>
            <person name="Gruber M.A.M."/>
            <person name="Quinn O."/>
            <person name="Lovegrove M."/>
            <person name="Duncan E.J."/>
            <person name="Remnant E.J."/>
            <person name="Van Eeckhoven J."/>
            <person name="Graham B."/>
            <person name="Knapp R.A."/>
            <person name="Langford K.W."/>
            <person name="Kronenberg Z."/>
            <person name="Press M.O."/>
            <person name="Eacker S.M."/>
            <person name="Wilson-Rankin E.E."/>
            <person name="Purcell J."/>
            <person name="Lester P.J."/>
            <person name="Dearden P.K."/>
        </authorList>
    </citation>
    <scope>NUCLEOTIDE SEQUENCE</scope>
    <source>
        <strain evidence="2">Volc-1</strain>
    </source>
</reference>
<feature type="transmembrane region" description="Helical" evidence="1">
    <location>
        <begin position="45"/>
        <end position="63"/>
    </location>
</feature>
<protein>
    <submittedName>
        <fullName evidence="2">Uncharacterized protein</fullName>
    </submittedName>
</protein>
<keyword evidence="1" id="KW-0812">Transmembrane</keyword>
<dbReference type="EMBL" id="JACSDY010000008">
    <property type="protein sequence ID" value="KAF7422155.1"/>
    <property type="molecule type" value="Genomic_DNA"/>
</dbReference>
<keyword evidence="1" id="KW-1133">Transmembrane helix</keyword>
<keyword evidence="1" id="KW-0472">Membrane</keyword>
<evidence type="ECO:0000256" key="1">
    <source>
        <dbReference type="SAM" id="Phobius"/>
    </source>
</evidence>